<dbReference type="Gene3D" id="1.10.10.10">
    <property type="entry name" value="Winged helix-like DNA-binding domain superfamily/Winged helix DNA-binding domain"/>
    <property type="match status" value="1"/>
</dbReference>
<evidence type="ECO:0000313" key="6">
    <source>
        <dbReference type="Proteomes" id="UP000190787"/>
    </source>
</evidence>
<dbReference type="InterPro" id="IPR016032">
    <property type="entry name" value="Sig_transdc_resp-reg_C-effctor"/>
</dbReference>
<dbReference type="CDD" id="cd06170">
    <property type="entry name" value="LuxR_C_like"/>
    <property type="match status" value="1"/>
</dbReference>
<evidence type="ECO:0000256" key="3">
    <source>
        <dbReference type="ARBA" id="ARBA00023163"/>
    </source>
</evidence>
<evidence type="ECO:0000256" key="2">
    <source>
        <dbReference type="ARBA" id="ARBA00023125"/>
    </source>
</evidence>
<organism evidence="5 6">
    <name type="scientific">Thioclava sediminum</name>
    <dbReference type="NCBI Taxonomy" id="1915319"/>
    <lineage>
        <taxon>Bacteria</taxon>
        <taxon>Pseudomonadati</taxon>
        <taxon>Pseudomonadota</taxon>
        <taxon>Alphaproteobacteria</taxon>
        <taxon>Rhodobacterales</taxon>
        <taxon>Paracoccaceae</taxon>
        <taxon>Thioclava</taxon>
    </lineage>
</organism>
<dbReference type="InterPro" id="IPR000792">
    <property type="entry name" value="Tscrpt_reg_LuxR_C"/>
</dbReference>
<feature type="domain" description="HTH luxR-type" evidence="4">
    <location>
        <begin position="177"/>
        <end position="242"/>
    </location>
</feature>
<evidence type="ECO:0000259" key="4">
    <source>
        <dbReference type="PROSITE" id="PS50043"/>
    </source>
</evidence>
<dbReference type="Proteomes" id="UP000190787">
    <property type="component" value="Unassembled WGS sequence"/>
</dbReference>
<dbReference type="InterPro" id="IPR005143">
    <property type="entry name" value="TF_LuxR_autoind-bd_dom"/>
</dbReference>
<proteinExistence type="predicted"/>
<keyword evidence="2" id="KW-0238">DNA-binding</keyword>
<dbReference type="RefSeq" id="WP_078605417.1">
    <property type="nucleotide sequence ID" value="NZ_MPZV01000003.1"/>
</dbReference>
<dbReference type="Pfam" id="PF03472">
    <property type="entry name" value="Autoind_bind"/>
    <property type="match status" value="1"/>
</dbReference>
<dbReference type="InterPro" id="IPR036388">
    <property type="entry name" value="WH-like_DNA-bd_sf"/>
</dbReference>
<dbReference type="PRINTS" id="PR00038">
    <property type="entry name" value="HTHLUXR"/>
</dbReference>
<dbReference type="SMART" id="SM00421">
    <property type="entry name" value="HTH_LUXR"/>
    <property type="match status" value="1"/>
</dbReference>
<dbReference type="Gene3D" id="3.30.450.80">
    <property type="entry name" value="Transcription factor LuxR-like, autoinducer-binding domain"/>
    <property type="match status" value="1"/>
</dbReference>
<sequence length="255" mass="28995">MLSFCEAVLRAKSVQEIWTRHCQEMERYGFHRLIYGFTSFRKGNNFGHEDDLLILSNHPKEYLDIFVGEGKYRNAPMVQWAAQNDGPCSWRVVADRAMRGELTPGEIEVIEINHRFGIRTGYSIGFSDPLSYARGAIGLVGRPGLSQDEIDRIWRDNERELMVMNSLVHLRISTMPYSTGRRPLTDRQREVLEWVAEGKTTADIAIIMGLTPSTVEKHLRLAREALDVDTTAQAVMKASVQKQIFLNTSHTAAAR</sequence>
<dbReference type="SUPFAM" id="SSF46894">
    <property type="entry name" value="C-terminal effector domain of the bipartite response regulators"/>
    <property type="match status" value="1"/>
</dbReference>
<reference evidence="5 6" key="1">
    <citation type="submission" date="2016-11" db="EMBL/GenBank/DDBJ databases">
        <title>A multilocus sequence analysis scheme for characterization of bacteria in the genus Thioclava.</title>
        <authorList>
            <person name="Liu Y."/>
            <person name="Shao Z."/>
        </authorList>
    </citation>
    <scope>NUCLEOTIDE SEQUENCE [LARGE SCALE GENOMIC DNA]</scope>
    <source>
        <strain evidence="5 6">TAW-CT134</strain>
    </source>
</reference>
<keyword evidence="6" id="KW-1185">Reference proteome</keyword>
<accession>A0ABX3MVC2</accession>
<dbReference type="PROSITE" id="PS50043">
    <property type="entry name" value="HTH_LUXR_2"/>
    <property type="match status" value="1"/>
</dbReference>
<dbReference type="EMBL" id="MPZV01000003">
    <property type="protein sequence ID" value="OOY23508.1"/>
    <property type="molecule type" value="Genomic_DNA"/>
</dbReference>
<dbReference type="SUPFAM" id="SSF75516">
    <property type="entry name" value="Pheromone-binding domain of LuxR-like quorum-sensing transcription factors"/>
    <property type="match status" value="1"/>
</dbReference>
<evidence type="ECO:0000256" key="1">
    <source>
        <dbReference type="ARBA" id="ARBA00023015"/>
    </source>
</evidence>
<dbReference type="InterPro" id="IPR036693">
    <property type="entry name" value="TF_LuxR_autoind-bd_dom_sf"/>
</dbReference>
<keyword evidence="1" id="KW-0805">Transcription regulation</keyword>
<protein>
    <submittedName>
        <fullName evidence="5">LuxR family transcriptional regulator</fullName>
    </submittedName>
</protein>
<dbReference type="PANTHER" id="PTHR44688:SF16">
    <property type="entry name" value="DNA-BINDING TRANSCRIPTIONAL ACTIVATOR DEVR_DOSR"/>
    <property type="match status" value="1"/>
</dbReference>
<evidence type="ECO:0000313" key="5">
    <source>
        <dbReference type="EMBL" id="OOY23508.1"/>
    </source>
</evidence>
<comment type="caution">
    <text evidence="5">The sequence shown here is derived from an EMBL/GenBank/DDBJ whole genome shotgun (WGS) entry which is preliminary data.</text>
</comment>
<gene>
    <name evidence="5" type="ORF">BMI91_13550</name>
</gene>
<dbReference type="Pfam" id="PF00196">
    <property type="entry name" value="GerE"/>
    <property type="match status" value="1"/>
</dbReference>
<dbReference type="PANTHER" id="PTHR44688">
    <property type="entry name" value="DNA-BINDING TRANSCRIPTIONAL ACTIVATOR DEVR_DOSR"/>
    <property type="match status" value="1"/>
</dbReference>
<keyword evidence="3" id="KW-0804">Transcription</keyword>
<name>A0ABX3MVC2_9RHOB</name>